<dbReference type="OrthoDB" id="8445932at2"/>
<dbReference type="AlphaFoldDB" id="A0A0M7AXW4"/>
<evidence type="ECO:0000313" key="3">
    <source>
        <dbReference type="Proteomes" id="UP000049983"/>
    </source>
</evidence>
<name>A0A0M7AXW4_9HYPH</name>
<dbReference type="SMART" id="SM00226">
    <property type="entry name" value="LMWPc"/>
    <property type="match status" value="1"/>
</dbReference>
<dbReference type="STRING" id="311410.LA5095_04600"/>
<sequence length="162" mass="17628">MILACRFGELLVTKTTVLFLCPDNAFLGPLAEAYLNFRARGLMRAFSAGTNPAVCLNRHVNRLLSACGVDASGLAPKSVDIFLMPHAIIPDRVIYLTEMAPVTLPPLWKSTTSSHWWSIVGASAERETFGACVESFQEIRSAIDFLIEPSNGLGKSSVWNVA</sequence>
<organism evidence="2 3">
    <name type="scientific">Roseibium album</name>
    <dbReference type="NCBI Taxonomy" id="311410"/>
    <lineage>
        <taxon>Bacteria</taxon>
        <taxon>Pseudomonadati</taxon>
        <taxon>Pseudomonadota</taxon>
        <taxon>Alphaproteobacteria</taxon>
        <taxon>Hyphomicrobiales</taxon>
        <taxon>Stappiaceae</taxon>
        <taxon>Roseibium</taxon>
    </lineage>
</organism>
<accession>A0A0M7AXW4</accession>
<proteinExistence type="predicted"/>
<reference evidence="3" key="1">
    <citation type="submission" date="2015-07" db="EMBL/GenBank/DDBJ databases">
        <authorList>
            <person name="Rodrigo-Torres Lidia"/>
            <person name="Arahal R.David."/>
        </authorList>
    </citation>
    <scope>NUCLEOTIDE SEQUENCE [LARGE SCALE GENOMIC DNA]</scope>
    <source>
        <strain evidence="3">CECT 5096</strain>
    </source>
</reference>
<dbReference type="Gene3D" id="3.40.50.2300">
    <property type="match status" value="1"/>
</dbReference>
<evidence type="ECO:0000313" key="2">
    <source>
        <dbReference type="EMBL" id="CTQ67822.1"/>
    </source>
</evidence>
<dbReference type="SUPFAM" id="SSF52788">
    <property type="entry name" value="Phosphotyrosine protein phosphatases I"/>
    <property type="match status" value="1"/>
</dbReference>
<dbReference type="Proteomes" id="UP000049983">
    <property type="component" value="Unassembled WGS sequence"/>
</dbReference>
<dbReference type="EMBL" id="CXWC01000003">
    <property type="protein sequence ID" value="CTQ67822.1"/>
    <property type="molecule type" value="Genomic_DNA"/>
</dbReference>
<dbReference type="InterPro" id="IPR023485">
    <property type="entry name" value="Ptyr_pPase"/>
</dbReference>
<protein>
    <submittedName>
        <fullName evidence="2">Protein-tyrosine-phosphatase</fullName>
    </submittedName>
</protein>
<evidence type="ECO:0000259" key="1">
    <source>
        <dbReference type="SMART" id="SM00226"/>
    </source>
</evidence>
<keyword evidence="3" id="KW-1185">Reference proteome</keyword>
<gene>
    <name evidence="2" type="ORF">LA5096_01579</name>
</gene>
<dbReference type="InterPro" id="IPR036196">
    <property type="entry name" value="Ptyr_pPase_sf"/>
</dbReference>
<feature type="domain" description="Phosphotyrosine protein phosphatase I" evidence="1">
    <location>
        <begin position="15"/>
        <end position="149"/>
    </location>
</feature>